<sequence>MLHLHRNLILASIVALIALSGLYAYVGVLKPFYKWHWMDIVGEGGTAIMAGVWLLMTLSSRPKGRVTLLLALGLASIMLGSWADCMDEFFAIPKEDVWDNWLEDTLTLGGMLILTAGMYYWRIEQFSLNEHLQKRERLFREHKPYDRVTQLSDADYLRLQIRLEKENHPAAVCSVVLLDINSFHQINRQFGQHEGDRVLQAVSHMLLLNLRNEDVLCRYAGDRFAIVMPETTVADADELAKHLCQMVQGMRHFAKRELVQLGLRYTCAASDGDADSLLQELSRGIDCPGATPSELATANHTCAA</sequence>
<dbReference type="EC" id="2.7.7.65" evidence="1"/>
<evidence type="ECO:0000256" key="3">
    <source>
        <dbReference type="SAM" id="Phobius"/>
    </source>
</evidence>
<feature type="transmembrane region" description="Helical" evidence="3">
    <location>
        <begin position="40"/>
        <end position="59"/>
    </location>
</feature>
<feature type="domain" description="GGDEF" evidence="4">
    <location>
        <begin position="171"/>
        <end position="304"/>
    </location>
</feature>
<dbReference type="InterPro" id="IPR043128">
    <property type="entry name" value="Rev_trsase/Diguanyl_cyclase"/>
</dbReference>
<dbReference type="InterPro" id="IPR000160">
    <property type="entry name" value="GGDEF_dom"/>
</dbReference>
<dbReference type="CDD" id="cd01949">
    <property type="entry name" value="GGDEF"/>
    <property type="match status" value="1"/>
</dbReference>
<evidence type="ECO:0000256" key="2">
    <source>
        <dbReference type="ARBA" id="ARBA00034247"/>
    </source>
</evidence>
<comment type="caution">
    <text evidence="5">The sequence shown here is derived from an EMBL/GenBank/DDBJ whole genome shotgun (WGS) entry which is preliminary data.</text>
</comment>
<feature type="transmembrane region" description="Helical" evidence="3">
    <location>
        <begin position="105"/>
        <end position="121"/>
    </location>
</feature>
<dbReference type="PANTHER" id="PTHR45138:SF9">
    <property type="entry name" value="DIGUANYLATE CYCLASE DGCM-RELATED"/>
    <property type="match status" value="1"/>
</dbReference>
<dbReference type="SUPFAM" id="SSF55073">
    <property type="entry name" value="Nucleotide cyclase"/>
    <property type="match status" value="1"/>
</dbReference>
<comment type="catalytic activity">
    <reaction evidence="2">
        <text>2 GTP = 3',3'-c-di-GMP + 2 diphosphate</text>
        <dbReference type="Rhea" id="RHEA:24898"/>
        <dbReference type="ChEBI" id="CHEBI:33019"/>
        <dbReference type="ChEBI" id="CHEBI:37565"/>
        <dbReference type="ChEBI" id="CHEBI:58805"/>
        <dbReference type="EC" id="2.7.7.65"/>
    </reaction>
</comment>
<dbReference type="Pfam" id="PF00990">
    <property type="entry name" value="GGDEF"/>
    <property type="match status" value="1"/>
</dbReference>
<protein>
    <recommendedName>
        <fullName evidence="1">diguanylate cyclase</fullName>
        <ecNumber evidence="1">2.7.7.65</ecNumber>
    </recommendedName>
</protein>
<dbReference type="SMART" id="SM00267">
    <property type="entry name" value="GGDEF"/>
    <property type="match status" value="1"/>
</dbReference>
<keyword evidence="3" id="KW-0472">Membrane</keyword>
<evidence type="ECO:0000256" key="1">
    <source>
        <dbReference type="ARBA" id="ARBA00012528"/>
    </source>
</evidence>
<dbReference type="PROSITE" id="PS50887">
    <property type="entry name" value="GGDEF"/>
    <property type="match status" value="1"/>
</dbReference>
<evidence type="ECO:0000259" key="4">
    <source>
        <dbReference type="PROSITE" id="PS50887"/>
    </source>
</evidence>
<organism evidence="5 6">
    <name type="scientific">Undibacterium aquatile</name>
    <dbReference type="NCBI Taxonomy" id="1537398"/>
    <lineage>
        <taxon>Bacteria</taxon>
        <taxon>Pseudomonadati</taxon>
        <taxon>Pseudomonadota</taxon>
        <taxon>Betaproteobacteria</taxon>
        <taxon>Burkholderiales</taxon>
        <taxon>Oxalobacteraceae</taxon>
        <taxon>Undibacterium</taxon>
    </lineage>
</organism>
<proteinExistence type="predicted"/>
<keyword evidence="3" id="KW-0812">Transmembrane</keyword>
<dbReference type="InterPro" id="IPR050469">
    <property type="entry name" value="Diguanylate_Cyclase"/>
</dbReference>
<dbReference type="Gene3D" id="3.30.70.270">
    <property type="match status" value="1"/>
</dbReference>
<reference evidence="5 6" key="1">
    <citation type="submission" date="2020-08" db="EMBL/GenBank/DDBJ databases">
        <title>Novel species isolated from subtropical streams in China.</title>
        <authorList>
            <person name="Lu H."/>
        </authorList>
    </citation>
    <scope>NUCLEOTIDE SEQUENCE [LARGE SCALE GENOMIC DNA]</scope>
    <source>
        <strain evidence="5 6">CCTCC AB 2015119</strain>
    </source>
</reference>
<gene>
    <name evidence="5" type="ORF">H8K26_10755</name>
</gene>
<dbReference type="RefSeq" id="WP_190479416.1">
    <property type="nucleotide sequence ID" value="NZ_JACOFT010000003.1"/>
</dbReference>
<dbReference type="Proteomes" id="UP000637632">
    <property type="component" value="Unassembled WGS sequence"/>
</dbReference>
<accession>A0ABR6XG84</accession>
<keyword evidence="6" id="KW-1185">Reference proteome</keyword>
<dbReference type="EMBL" id="JACOFT010000003">
    <property type="protein sequence ID" value="MBC3811923.1"/>
    <property type="molecule type" value="Genomic_DNA"/>
</dbReference>
<dbReference type="InterPro" id="IPR029787">
    <property type="entry name" value="Nucleotide_cyclase"/>
</dbReference>
<dbReference type="PANTHER" id="PTHR45138">
    <property type="entry name" value="REGULATORY COMPONENTS OF SENSORY TRANSDUCTION SYSTEM"/>
    <property type="match status" value="1"/>
</dbReference>
<feature type="transmembrane region" description="Helical" evidence="3">
    <location>
        <begin position="66"/>
        <end position="83"/>
    </location>
</feature>
<dbReference type="NCBIfam" id="TIGR00254">
    <property type="entry name" value="GGDEF"/>
    <property type="match status" value="1"/>
</dbReference>
<evidence type="ECO:0000313" key="5">
    <source>
        <dbReference type="EMBL" id="MBC3811923.1"/>
    </source>
</evidence>
<name>A0ABR6XG84_9BURK</name>
<evidence type="ECO:0000313" key="6">
    <source>
        <dbReference type="Proteomes" id="UP000637632"/>
    </source>
</evidence>
<keyword evidence="3" id="KW-1133">Transmembrane helix</keyword>